<evidence type="ECO:0000313" key="1">
    <source>
        <dbReference type="EMBL" id="CAJ1969175.1"/>
    </source>
</evidence>
<accession>A0AA86VZU0</accession>
<gene>
    <name evidence="1" type="ORF">AYBTSS11_LOCUS22125</name>
</gene>
<name>A0AA86VZU0_9FABA</name>
<keyword evidence="2" id="KW-1185">Reference proteome</keyword>
<reference evidence="1" key="1">
    <citation type="submission" date="2023-10" db="EMBL/GenBank/DDBJ databases">
        <authorList>
            <person name="Domelevo Entfellner J.-B."/>
        </authorList>
    </citation>
    <scope>NUCLEOTIDE SEQUENCE</scope>
</reference>
<protein>
    <submittedName>
        <fullName evidence="1">Uncharacterized protein</fullName>
    </submittedName>
</protein>
<dbReference type="EMBL" id="OY731404">
    <property type="protein sequence ID" value="CAJ1969175.1"/>
    <property type="molecule type" value="Genomic_DNA"/>
</dbReference>
<proteinExistence type="predicted"/>
<dbReference type="Gramene" id="rna-AYBTSS11_LOCUS22125">
    <property type="protein sequence ID" value="CAJ1969175.1"/>
    <property type="gene ID" value="gene-AYBTSS11_LOCUS22125"/>
</dbReference>
<organism evidence="1 2">
    <name type="scientific">Sphenostylis stenocarpa</name>
    <dbReference type="NCBI Taxonomy" id="92480"/>
    <lineage>
        <taxon>Eukaryota</taxon>
        <taxon>Viridiplantae</taxon>
        <taxon>Streptophyta</taxon>
        <taxon>Embryophyta</taxon>
        <taxon>Tracheophyta</taxon>
        <taxon>Spermatophyta</taxon>
        <taxon>Magnoliopsida</taxon>
        <taxon>eudicotyledons</taxon>
        <taxon>Gunneridae</taxon>
        <taxon>Pentapetalae</taxon>
        <taxon>rosids</taxon>
        <taxon>fabids</taxon>
        <taxon>Fabales</taxon>
        <taxon>Fabaceae</taxon>
        <taxon>Papilionoideae</taxon>
        <taxon>50 kb inversion clade</taxon>
        <taxon>NPAAA clade</taxon>
        <taxon>indigoferoid/millettioid clade</taxon>
        <taxon>Phaseoleae</taxon>
        <taxon>Sphenostylis</taxon>
    </lineage>
</organism>
<dbReference type="AlphaFoldDB" id="A0AA86VZU0"/>
<sequence length="60" mass="6782">MTSGAQQNFNSKLQHMSTEYSIPNLPVLRPTNLRVSWNKGSNNVEYGQIPNNKHQVAIEV</sequence>
<dbReference type="Proteomes" id="UP001189624">
    <property type="component" value="Chromosome 7"/>
</dbReference>
<evidence type="ECO:0000313" key="2">
    <source>
        <dbReference type="Proteomes" id="UP001189624"/>
    </source>
</evidence>
<feature type="non-terminal residue" evidence="1">
    <location>
        <position position="60"/>
    </location>
</feature>